<dbReference type="Proteomes" id="UP000575898">
    <property type="component" value="Unassembled WGS sequence"/>
</dbReference>
<protein>
    <submittedName>
        <fullName evidence="16">Iron complex outermembrane receptor protein</fullName>
    </submittedName>
</protein>
<evidence type="ECO:0000256" key="2">
    <source>
        <dbReference type="ARBA" id="ARBA00009810"/>
    </source>
</evidence>
<feature type="signal peptide" evidence="13">
    <location>
        <begin position="1"/>
        <end position="21"/>
    </location>
</feature>
<evidence type="ECO:0000313" key="16">
    <source>
        <dbReference type="EMBL" id="MBB5018838.1"/>
    </source>
</evidence>
<accession>A0A840MJM0</accession>
<keyword evidence="5 11" id="KW-0812">Transmembrane</keyword>
<keyword evidence="3 11" id="KW-0813">Transport</keyword>
<dbReference type="PROSITE" id="PS52016">
    <property type="entry name" value="TONB_DEPENDENT_REC_3"/>
    <property type="match status" value="1"/>
</dbReference>
<dbReference type="AlphaFoldDB" id="A0A840MJM0"/>
<evidence type="ECO:0000256" key="10">
    <source>
        <dbReference type="ARBA" id="ARBA00023237"/>
    </source>
</evidence>
<evidence type="ECO:0000256" key="9">
    <source>
        <dbReference type="ARBA" id="ARBA00023170"/>
    </source>
</evidence>
<keyword evidence="7 12" id="KW-0798">TonB box</keyword>
<evidence type="ECO:0000256" key="12">
    <source>
        <dbReference type="RuleBase" id="RU003357"/>
    </source>
</evidence>
<dbReference type="PANTHER" id="PTHR30069">
    <property type="entry name" value="TONB-DEPENDENT OUTER MEMBRANE RECEPTOR"/>
    <property type="match status" value="1"/>
</dbReference>
<comment type="similarity">
    <text evidence="2 11 12">Belongs to the TonB-dependent receptor family.</text>
</comment>
<dbReference type="InterPro" id="IPR037066">
    <property type="entry name" value="Plug_dom_sf"/>
</dbReference>
<keyword evidence="6 13" id="KW-0732">Signal</keyword>
<comment type="caution">
    <text evidence="16">The sequence shown here is derived from an EMBL/GenBank/DDBJ whole genome shotgun (WGS) entry which is preliminary data.</text>
</comment>
<evidence type="ECO:0000259" key="15">
    <source>
        <dbReference type="Pfam" id="PF07715"/>
    </source>
</evidence>
<dbReference type="PANTHER" id="PTHR30069:SF29">
    <property type="entry name" value="HEMOGLOBIN AND HEMOGLOBIN-HAPTOGLOBIN-BINDING PROTEIN 1-RELATED"/>
    <property type="match status" value="1"/>
</dbReference>
<dbReference type="GO" id="GO:0009279">
    <property type="term" value="C:cell outer membrane"/>
    <property type="evidence" value="ECO:0007669"/>
    <property type="project" value="UniProtKB-SubCell"/>
</dbReference>
<evidence type="ECO:0000259" key="14">
    <source>
        <dbReference type="Pfam" id="PF00593"/>
    </source>
</evidence>
<dbReference type="Gene3D" id="2.40.170.20">
    <property type="entry name" value="TonB-dependent receptor, beta-barrel domain"/>
    <property type="match status" value="1"/>
</dbReference>
<keyword evidence="10 11" id="KW-0998">Cell outer membrane</keyword>
<keyword evidence="17" id="KW-1185">Reference proteome</keyword>
<dbReference type="InterPro" id="IPR000531">
    <property type="entry name" value="Beta-barrel_TonB"/>
</dbReference>
<reference evidence="16 17" key="1">
    <citation type="submission" date="2020-08" db="EMBL/GenBank/DDBJ databases">
        <title>Genomic Encyclopedia of Type Strains, Phase IV (KMG-IV): sequencing the most valuable type-strain genomes for metagenomic binning, comparative biology and taxonomic classification.</title>
        <authorList>
            <person name="Goeker M."/>
        </authorList>
    </citation>
    <scope>NUCLEOTIDE SEQUENCE [LARGE SCALE GENOMIC DNA]</scope>
    <source>
        <strain evidence="16 17">DSM 27165</strain>
    </source>
</reference>
<sequence>MRTSHWVAGATLVVASASGWAAESAEVVEGGRIEVTGQRSSDISDRRNETAGKIIVGREEIERFGESNVGSLLRRLPGISYTGKAGRPGEIKMRGMGGGYTQILIDGEKMPPRAGRAVSVDMLPAEMIERIEIVRSATAENSAQAIAGTINIVLREDVRRSFTSVRAGINGEAGRASPQVSFQKNGKFDGMSYLLAGAVNRRALFDDGREMVRRLDSSGQVLEDQVESSIRQGYSKEINLSPRFSWRWTNGHQLTLTPFVMASRTRTSGQVGLDQQVGVPVFQTADQQNERSNQMWRLMGNWSHRAEDGRRLTARVSGYNGLSRASRYRTERDGAGRLSRWVDDDGSTRYQGASLGGKWSTPWQDAHTLSVGGDASLGMRREQRTILENGVPSRREDGTALHSREQQMALFIQDEWETSPTLSLNAGLRWEQVKLQADDHGNTRRNQSQVLSPSLHTLWRFDEKHGQQLRFSLARTFKTPNLSDLSSRLVRSHDNNPTSPDSLGNPALKPELSWGYDVAYEHYLSENGLLSANLFMRDIRDLIRRRTTQRDGRWVRQPINVSKARSYGMELELKHHLNVLWPQLPAVEVKGNYSRLFSKVYDLPGPDNRLDEQPRQLANLGGDYRFKASPFSVGMNVSWTGGYDVQTSEQQRAHIAAKQSTDIYMVWHADRDTKLRATVGNIEQRDHRRDAMTASPDGGLTQSAVIDPTRMSWSLTLEAKL</sequence>
<dbReference type="RefSeq" id="WP_184038747.1">
    <property type="nucleotide sequence ID" value="NZ_JACHHY010000012.1"/>
</dbReference>
<evidence type="ECO:0000313" key="17">
    <source>
        <dbReference type="Proteomes" id="UP000575898"/>
    </source>
</evidence>
<organism evidence="16 17">
    <name type="scientific">Chitinivorax tropicus</name>
    <dbReference type="NCBI Taxonomy" id="714531"/>
    <lineage>
        <taxon>Bacteria</taxon>
        <taxon>Pseudomonadati</taxon>
        <taxon>Pseudomonadota</taxon>
        <taxon>Betaproteobacteria</taxon>
        <taxon>Chitinivorax</taxon>
    </lineage>
</organism>
<dbReference type="InterPro" id="IPR039426">
    <property type="entry name" value="TonB-dep_rcpt-like"/>
</dbReference>
<feature type="domain" description="TonB-dependent receptor-like beta-barrel" evidence="14">
    <location>
        <begin position="281"/>
        <end position="667"/>
    </location>
</feature>
<gene>
    <name evidence="16" type="ORF">HNQ59_002135</name>
</gene>
<dbReference type="CDD" id="cd01347">
    <property type="entry name" value="ligand_gated_channel"/>
    <property type="match status" value="1"/>
</dbReference>
<evidence type="ECO:0000256" key="13">
    <source>
        <dbReference type="SAM" id="SignalP"/>
    </source>
</evidence>
<evidence type="ECO:0000256" key="4">
    <source>
        <dbReference type="ARBA" id="ARBA00022452"/>
    </source>
</evidence>
<dbReference type="GO" id="GO:0015344">
    <property type="term" value="F:siderophore uptake transmembrane transporter activity"/>
    <property type="evidence" value="ECO:0007669"/>
    <property type="project" value="TreeGrafter"/>
</dbReference>
<dbReference type="Pfam" id="PF00593">
    <property type="entry name" value="TonB_dep_Rec_b-barrel"/>
    <property type="match status" value="1"/>
</dbReference>
<evidence type="ECO:0000256" key="7">
    <source>
        <dbReference type="ARBA" id="ARBA00023077"/>
    </source>
</evidence>
<keyword evidence="9 16" id="KW-0675">Receptor</keyword>
<evidence type="ECO:0000256" key="1">
    <source>
        <dbReference type="ARBA" id="ARBA00004571"/>
    </source>
</evidence>
<evidence type="ECO:0000256" key="11">
    <source>
        <dbReference type="PROSITE-ProRule" id="PRU01360"/>
    </source>
</evidence>
<keyword evidence="4 11" id="KW-1134">Transmembrane beta strand</keyword>
<dbReference type="InterPro" id="IPR036942">
    <property type="entry name" value="Beta-barrel_TonB_sf"/>
</dbReference>
<proteinExistence type="inferred from homology"/>
<evidence type="ECO:0000256" key="6">
    <source>
        <dbReference type="ARBA" id="ARBA00022729"/>
    </source>
</evidence>
<feature type="domain" description="TonB-dependent receptor plug" evidence="15">
    <location>
        <begin position="53"/>
        <end position="149"/>
    </location>
</feature>
<feature type="chain" id="PRO_5032357668" evidence="13">
    <location>
        <begin position="22"/>
        <end position="721"/>
    </location>
</feature>
<dbReference type="SUPFAM" id="SSF56935">
    <property type="entry name" value="Porins"/>
    <property type="match status" value="1"/>
</dbReference>
<comment type="subcellular location">
    <subcellularLocation>
        <location evidence="1 11">Cell outer membrane</location>
        <topology evidence="1 11">Multi-pass membrane protein</topology>
    </subcellularLocation>
</comment>
<evidence type="ECO:0000256" key="3">
    <source>
        <dbReference type="ARBA" id="ARBA00022448"/>
    </source>
</evidence>
<evidence type="ECO:0000256" key="5">
    <source>
        <dbReference type="ARBA" id="ARBA00022692"/>
    </source>
</evidence>
<dbReference type="EMBL" id="JACHHY010000012">
    <property type="protein sequence ID" value="MBB5018838.1"/>
    <property type="molecule type" value="Genomic_DNA"/>
</dbReference>
<name>A0A840MJM0_9PROT</name>
<dbReference type="InterPro" id="IPR012910">
    <property type="entry name" value="Plug_dom"/>
</dbReference>
<dbReference type="Gene3D" id="2.170.130.10">
    <property type="entry name" value="TonB-dependent receptor, plug domain"/>
    <property type="match status" value="1"/>
</dbReference>
<dbReference type="GO" id="GO:0044718">
    <property type="term" value="P:siderophore transmembrane transport"/>
    <property type="evidence" value="ECO:0007669"/>
    <property type="project" value="TreeGrafter"/>
</dbReference>
<evidence type="ECO:0000256" key="8">
    <source>
        <dbReference type="ARBA" id="ARBA00023136"/>
    </source>
</evidence>
<dbReference type="Pfam" id="PF07715">
    <property type="entry name" value="Plug"/>
    <property type="match status" value="1"/>
</dbReference>
<keyword evidence="8 11" id="KW-0472">Membrane</keyword>